<sequence>MENPIVEVCQGKLRGINEKNINGINYVAFRGVPYAKPPIGNLRFKDCELVESWIDVRDAVNFGNRCAQKEFLTGTILGSDDCLYLNIYTPTLDPITPKAVMVWIHGGAFICGSGEDDFCGPDYLIENDVVLVMINYRLGIIGFLNVEDEEAPGNQGLKDQVEALKWIQQNIAQFGGDPNNVTIFGESAGGAAVHYLTISPLAQGLFHKAIIQSGVAINPWASSSEPSMESVKKLAAVLDKDISDVKEFVNYLRTLDVHRLVEAEDKIRTSKDKILFIYPFLPSVDLKAKNSFLTKPPDEAAKDGIQVSCMCGYVSHEGSVIAMMMNEDICNEIDADIDNLLIHPTILRYLKKHNVSVNDFKQYYFDELPISFENMDEIVNAFGAVHFTIGIHNVIEIQKRIPNVPAYLYKFEYEMNNSLAKKFMGPHIKGTFHGEELSYLFYSKLAVETFNQQPPAPGSIEHKLIQRFTKLWTNFAKTGNPTPEQTDLIPVQWQPLDHFNNDYNFMQITDELAMGVEKNIIQQLIKVSNDKPCSN</sequence>
<proteinExistence type="inferred from homology"/>
<evidence type="ECO:0000256" key="3">
    <source>
        <dbReference type="ARBA" id="ARBA00022801"/>
    </source>
</evidence>
<evidence type="ECO:0000256" key="2">
    <source>
        <dbReference type="ARBA" id="ARBA00022487"/>
    </source>
</evidence>
<keyword evidence="2" id="KW-0719">Serine esterase</keyword>
<feature type="domain" description="HTH cro/C1-type" evidence="7">
    <location>
        <begin position="224"/>
        <end position="245"/>
    </location>
</feature>
<dbReference type="Pfam" id="PF00135">
    <property type="entry name" value="COesterase"/>
    <property type="match status" value="1"/>
</dbReference>
<dbReference type="GO" id="GO:0052689">
    <property type="term" value="F:carboxylic ester hydrolase activity"/>
    <property type="evidence" value="ECO:0007669"/>
    <property type="project" value="UniProtKB-KW"/>
</dbReference>
<reference evidence="8" key="1">
    <citation type="journal article" date="2023" name="bioRxiv">
        <title>Scaffold-level genome assemblies of two parasitoid biocontrol wasps reveal the parthenogenesis mechanism and an associated novel virus.</title>
        <authorList>
            <person name="Inwood S."/>
            <person name="Skelly J."/>
            <person name="Guhlin J."/>
            <person name="Harrop T."/>
            <person name="Goldson S."/>
            <person name="Dearden P."/>
        </authorList>
    </citation>
    <scope>NUCLEOTIDE SEQUENCE</scope>
    <source>
        <strain evidence="8">Irish</strain>
        <tissue evidence="8">Whole body</tissue>
    </source>
</reference>
<organism evidence="8 9">
    <name type="scientific">Microctonus aethiopoides</name>
    <dbReference type="NCBI Taxonomy" id="144406"/>
    <lineage>
        <taxon>Eukaryota</taxon>
        <taxon>Metazoa</taxon>
        <taxon>Ecdysozoa</taxon>
        <taxon>Arthropoda</taxon>
        <taxon>Hexapoda</taxon>
        <taxon>Insecta</taxon>
        <taxon>Pterygota</taxon>
        <taxon>Neoptera</taxon>
        <taxon>Endopterygota</taxon>
        <taxon>Hymenoptera</taxon>
        <taxon>Apocrita</taxon>
        <taxon>Ichneumonoidea</taxon>
        <taxon>Braconidae</taxon>
        <taxon>Euphorinae</taxon>
        <taxon>Microctonus</taxon>
    </lineage>
</organism>
<dbReference type="SUPFAM" id="SSF53474">
    <property type="entry name" value="alpha/beta-Hydrolases"/>
    <property type="match status" value="1"/>
</dbReference>
<evidence type="ECO:0000256" key="1">
    <source>
        <dbReference type="ARBA" id="ARBA00005964"/>
    </source>
</evidence>
<dbReference type="InterPro" id="IPR001387">
    <property type="entry name" value="Cro/C1-type_HTH"/>
</dbReference>
<dbReference type="Gene3D" id="3.40.50.1820">
    <property type="entry name" value="alpha/beta hydrolase"/>
    <property type="match status" value="1"/>
</dbReference>
<dbReference type="InterPro" id="IPR029058">
    <property type="entry name" value="AB_hydrolase_fold"/>
</dbReference>
<keyword evidence="5" id="KW-0325">Glycoprotein</keyword>
<dbReference type="InterPro" id="IPR019819">
    <property type="entry name" value="Carboxylesterase_B_CS"/>
</dbReference>
<dbReference type="PROSITE" id="PS00941">
    <property type="entry name" value="CARBOXYLESTERASE_B_2"/>
    <property type="match status" value="1"/>
</dbReference>
<dbReference type="InterPro" id="IPR002018">
    <property type="entry name" value="CarbesteraseB"/>
</dbReference>
<dbReference type="PROSITE" id="PS50943">
    <property type="entry name" value="HTH_CROC1"/>
    <property type="match status" value="1"/>
</dbReference>
<evidence type="ECO:0000313" key="9">
    <source>
        <dbReference type="Proteomes" id="UP001168990"/>
    </source>
</evidence>
<reference evidence="8" key="2">
    <citation type="submission" date="2023-03" db="EMBL/GenBank/DDBJ databases">
        <authorList>
            <person name="Inwood S.N."/>
            <person name="Skelly J.G."/>
            <person name="Guhlin J."/>
            <person name="Harrop T.W.R."/>
            <person name="Goldson S.G."/>
            <person name="Dearden P.K."/>
        </authorList>
    </citation>
    <scope>NUCLEOTIDE SEQUENCE</scope>
    <source>
        <strain evidence="8">Irish</strain>
        <tissue evidence="8">Whole body</tissue>
    </source>
</reference>
<dbReference type="InterPro" id="IPR050309">
    <property type="entry name" value="Type-B_Carboxylest/Lipase"/>
</dbReference>
<evidence type="ECO:0000256" key="6">
    <source>
        <dbReference type="RuleBase" id="RU361235"/>
    </source>
</evidence>
<name>A0AA39KLH0_9HYME</name>
<comment type="caution">
    <text evidence="8">The sequence shown here is derived from an EMBL/GenBank/DDBJ whole genome shotgun (WGS) entry which is preliminary data.</text>
</comment>
<evidence type="ECO:0000259" key="7">
    <source>
        <dbReference type="PROSITE" id="PS50943"/>
    </source>
</evidence>
<accession>A0AA39KLH0</accession>
<dbReference type="AlphaFoldDB" id="A0AA39KLH0"/>
<dbReference type="EMBL" id="JAQQBS010001422">
    <property type="protein sequence ID" value="KAK0165819.1"/>
    <property type="molecule type" value="Genomic_DNA"/>
</dbReference>
<keyword evidence="3 6" id="KW-0378">Hydrolase</keyword>
<evidence type="ECO:0000256" key="4">
    <source>
        <dbReference type="ARBA" id="ARBA00023157"/>
    </source>
</evidence>
<gene>
    <name evidence="8" type="ORF">PV328_004303</name>
</gene>
<dbReference type="EC" id="3.1.1.-" evidence="6"/>
<dbReference type="InterPro" id="IPR019826">
    <property type="entry name" value="Carboxylesterase_B_AS"/>
</dbReference>
<protein>
    <recommendedName>
        <fullName evidence="6">Carboxylic ester hydrolase</fullName>
        <ecNumber evidence="6">3.1.1.-</ecNumber>
    </recommendedName>
</protein>
<comment type="similarity">
    <text evidence="1 6">Belongs to the type-B carboxylesterase/lipase family.</text>
</comment>
<keyword evidence="9" id="KW-1185">Reference proteome</keyword>
<evidence type="ECO:0000313" key="8">
    <source>
        <dbReference type="EMBL" id="KAK0165819.1"/>
    </source>
</evidence>
<evidence type="ECO:0000256" key="5">
    <source>
        <dbReference type="ARBA" id="ARBA00023180"/>
    </source>
</evidence>
<keyword evidence="4" id="KW-1015">Disulfide bond</keyword>
<dbReference type="PROSITE" id="PS00122">
    <property type="entry name" value="CARBOXYLESTERASE_B_1"/>
    <property type="match status" value="1"/>
</dbReference>
<dbReference type="PANTHER" id="PTHR11559">
    <property type="entry name" value="CARBOXYLESTERASE"/>
    <property type="match status" value="1"/>
</dbReference>
<dbReference type="Proteomes" id="UP001168990">
    <property type="component" value="Unassembled WGS sequence"/>
</dbReference>